<feature type="transmembrane region" description="Helical" evidence="2">
    <location>
        <begin position="179"/>
        <end position="200"/>
    </location>
</feature>
<sequence length="310" mass="33283">MTASPDPDPRPGGAETPAPGNRGRSAAILVLVLGLGAGIAWAGSQGGALVGGVPVFALAVAWVFLVQSVGFLHAWTKQTEHYFDLLGSLTYITTVVAAWVLSGHRDATAMLIGGAVVVWAARLGTFLFRRVRRAGSDDRFDAIKPNFPRFLNVWMLQGLWVTITLGAALAAITAAPRPAFGAMTVVGLLVWALGFGFEVVADTQKSRFRADPANQGEFISTGVWAWSRHPNYFGEIVAWAGIALAAFPALHGWQYVTLLSPVFVVLLLTRVSGIPLLEKKADARWGDRADYQAYRAATPVLVPRPRPKRA</sequence>
<accession>A0A6G7Y3Q9</accession>
<reference evidence="3 4" key="1">
    <citation type="submission" date="2020-03" db="EMBL/GenBank/DDBJ databases">
        <title>Propioniciclava sp. nov., isolated from Hydrophilus acuminatus.</title>
        <authorList>
            <person name="Hyun D.-W."/>
            <person name="Bae J.-W."/>
        </authorList>
    </citation>
    <scope>NUCLEOTIDE SEQUENCE [LARGE SCALE GENOMIC DNA]</scope>
    <source>
        <strain evidence="3 4">HDW11</strain>
    </source>
</reference>
<dbReference type="PANTHER" id="PTHR32251:SF17">
    <property type="entry name" value="STEROID 5-ALPHA REDUCTASE C-TERMINAL DOMAIN-CONTAINING PROTEIN"/>
    <property type="match status" value="1"/>
</dbReference>
<feature type="transmembrane region" description="Helical" evidence="2">
    <location>
        <begin position="82"/>
        <end position="101"/>
    </location>
</feature>
<dbReference type="GO" id="GO:0016020">
    <property type="term" value="C:membrane"/>
    <property type="evidence" value="ECO:0007669"/>
    <property type="project" value="TreeGrafter"/>
</dbReference>
<feature type="transmembrane region" description="Helical" evidence="2">
    <location>
        <begin position="26"/>
        <end position="43"/>
    </location>
</feature>
<protein>
    <submittedName>
        <fullName evidence="3">DUF1295 domain-containing protein</fullName>
    </submittedName>
</protein>
<dbReference type="Pfam" id="PF06966">
    <property type="entry name" value="DUF1295"/>
    <property type="match status" value="1"/>
</dbReference>
<dbReference type="Proteomes" id="UP000501058">
    <property type="component" value="Chromosome"/>
</dbReference>
<feature type="transmembrane region" description="Helical" evidence="2">
    <location>
        <begin position="107"/>
        <end position="129"/>
    </location>
</feature>
<proteinExistence type="predicted"/>
<gene>
    <name evidence="3" type="ORF">G7070_01875</name>
</gene>
<dbReference type="InterPro" id="IPR010721">
    <property type="entry name" value="UstE-like"/>
</dbReference>
<evidence type="ECO:0000256" key="1">
    <source>
        <dbReference type="SAM" id="MobiDB-lite"/>
    </source>
</evidence>
<feature type="region of interest" description="Disordered" evidence="1">
    <location>
        <begin position="1"/>
        <end position="21"/>
    </location>
</feature>
<organism evidence="3 4">
    <name type="scientific">Propioniciclava coleopterorum</name>
    <dbReference type="NCBI Taxonomy" id="2714937"/>
    <lineage>
        <taxon>Bacteria</taxon>
        <taxon>Bacillati</taxon>
        <taxon>Actinomycetota</taxon>
        <taxon>Actinomycetes</taxon>
        <taxon>Propionibacteriales</taxon>
        <taxon>Propionibacteriaceae</taxon>
        <taxon>Propioniciclava</taxon>
    </lineage>
</organism>
<dbReference type="Gene3D" id="1.20.120.1630">
    <property type="match status" value="1"/>
</dbReference>
<keyword evidence="2" id="KW-0472">Membrane</keyword>
<dbReference type="PANTHER" id="PTHR32251">
    <property type="entry name" value="3-OXO-5-ALPHA-STEROID 4-DEHYDROGENASE"/>
    <property type="match status" value="1"/>
</dbReference>
<dbReference type="PROSITE" id="PS50244">
    <property type="entry name" value="S5A_REDUCTASE"/>
    <property type="match status" value="1"/>
</dbReference>
<dbReference type="RefSeq" id="WP_166231501.1">
    <property type="nucleotide sequence ID" value="NZ_CP049865.1"/>
</dbReference>
<keyword evidence="2" id="KW-0812">Transmembrane</keyword>
<keyword evidence="2" id="KW-1133">Transmembrane helix</keyword>
<feature type="transmembrane region" description="Helical" evidence="2">
    <location>
        <begin position="55"/>
        <end position="75"/>
    </location>
</feature>
<name>A0A6G7Y3Q9_9ACTN</name>
<dbReference type="KEGG" id="prv:G7070_01875"/>
<feature type="transmembrane region" description="Helical" evidence="2">
    <location>
        <begin position="232"/>
        <end position="250"/>
    </location>
</feature>
<dbReference type="EMBL" id="CP049865">
    <property type="protein sequence ID" value="QIK71261.1"/>
    <property type="molecule type" value="Genomic_DNA"/>
</dbReference>
<feature type="transmembrane region" description="Helical" evidence="2">
    <location>
        <begin position="150"/>
        <end position="173"/>
    </location>
</feature>
<evidence type="ECO:0000313" key="4">
    <source>
        <dbReference type="Proteomes" id="UP000501058"/>
    </source>
</evidence>
<feature type="transmembrane region" description="Helical" evidence="2">
    <location>
        <begin position="256"/>
        <end position="277"/>
    </location>
</feature>
<keyword evidence="4" id="KW-1185">Reference proteome</keyword>
<evidence type="ECO:0000313" key="3">
    <source>
        <dbReference type="EMBL" id="QIK71261.1"/>
    </source>
</evidence>
<evidence type="ECO:0000256" key="2">
    <source>
        <dbReference type="SAM" id="Phobius"/>
    </source>
</evidence>
<dbReference type="AlphaFoldDB" id="A0A6G7Y3Q9"/>